<accession>A0A0P6WYI8</accession>
<feature type="transmembrane region" description="Helical" evidence="8">
    <location>
        <begin position="186"/>
        <end position="213"/>
    </location>
</feature>
<keyword evidence="11" id="KW-1185">Reference proteome</keyword>
<keyword evidence="6 8" id="KW-1133">Transmembrane helix</keyword>
<feature type="transmembrane region" description="Helical" evidence="8">
    <location>
        <begin position="130"/>
        <end position="151"/>
    </location>
</feature>
<dbReference type="EMBL" id="LGCK01000010">
    <property type="protein sequence ID" value="KPL71651.1"/>
    <property type="molecule type" value="Genomic_DNA"/>
</dbReference>
<proteinExistence type="predicted"/>
<feature type="transmembrane region" description="Helical" evidence="8">
    <location>
        <begin position="225"/>
        <end position="245"/>
    </location>
</feature>
<dbReference type="InterPro" id="IPR050297">
    <property type="entry name" value="LipidA_mod_glycosyltrf_83"/>
</dbReference>
<feature type="transmembrane region" description="Helical" evidence="8">
    <location>
        <begin position="302"/>
        <end position="321"/>
    </location>
</feature>
<dbReference type="OrthoDB" id="154418at2"/>
<dbReference type="GO" id="GO:0009103">
    <property type="term" value="P:lipopolysaccharide biosynthetic process"/>
    <property type="evidence" value="ECO:0007669"/>
    <property type="project" value="UniProtKB-ARBA"/>
</dbReference>
<dbReference type="STRING" id="229920.ADM99_09240"/>
<dbReference type="RefSeq" id="WP_062420235.1">
    <property type="nucleotide sequence ID" value="NZ_BBYA01000001.1"/>
</dbReference>
<organism evidence="10 11">
    <name type="scientific">Leptolinea tardivitalis</name>
    <dbReference type="NCBI Taxonomy" id="229920"/>
    <lineage>
        <taxon>Bacteria</taxon>
        <taxon>Bacillati</taxon>
        <taxon>Chloroflexota</taxon>
        <taxon>Anaerolineae</taxon>
        <taxon>Anaerolineales</taxon>
        <taxon>Anaerolineaceae</taxon>
        <taxon>Leptolinea</taxon>
    </lineage>
</organism>
<dbReference type="GO" id="GO:0005886">
    <property type="term" value="C:plasma membrane"/>
    <property type="evidence" value="ECO:0007669"/>
    <property type="project" value="UniProtKB-SubCell"/>
</dbReference>
<keyword evidence="5 8" id="KW-0812">Transmembrane</keyword>
<keyword evidence="7 8" id="KW-0472">Membrane</keyword>
<dbReference type="PANTHER" id="PTHR33908:SF3">
    <property type="entry name" value="UNDECAPRENYL PHOSPHATE-ALPHA-4-AMINO-4-DEOXY-L-ARABINOSE ARABINOSYL TRANSFERASE"/>
    <property type="match status" value="1"/>
</dbReference>
<dbReference type="GO" id="GO:0010041">
    <property type="term" value="P:response to iron(III) ion"/>
    <property type="evidence" value="ECO:0007669"/>
    <property type="project" value="TreeGrafter"/>
</dbReference>
<keyword evidence="4" id="KW-0808">Transferase</keyword>
<evidence type="ECO:0000313" key="11">
    <source>
        <dbReference type="Proteomes" id="UP000050430"/>
    </source>
</evidence>
<evidence type="ECO:0000256" key="5">
    <source>
        <dbReference type="ARBA" id="ARBA00022692"/>
    </source>
</evidence>
<dbReference type="Proteomes" id="UP000050430">
    <property type="component" value="Unassembled WGS sequence"/>
</dbReference>
<evidence type="ECO:0000256" key="7">
    <source>
        <dbReference type="ARBA" id="ARBA00023136"/>
    </source>
</evidence>
<evidence type="ECO:0000256" key="3">
    <source>
        <dbReference type="ARBA" id="ARBA00022676"/>
    </source>
</evidence>
<evidence type="ECO:0000256" key="4">
    <source>
        <dbReference type="ARBA" id="ARBA00022679"/>
    </source>
</evidence>
<feature type="transmembrane region" description="Helical" evidence="8">
    <location>
        <begin position="277"/>
        <end position="295"/>
    </location>
</feature>
<keyword evidence="3" id="KW-0328">Glycosyltransferase</keyword>
<evidence type="ECO:0000256" key="1">
    <source>
        <dbReference type="ARBA" id="ARBA00004651"/>
    </source>
</evidence>
<evidence type="ECO:0000256" key="6">
    <source>
        <dbReference type="ARBA" id="ARBA00022989"/>
    </source>
</evidence>
<gene>
    <name evidence="10" type="ORF">ADM99_09240</name>
</gene>
<dbReference type="InterPro" id="IPR038731">
    <property type="entry name" value="RgtA/B/C-like"/>
</dbReference>
<dbReference type="GO" id="GO:0016763">
    <property type="term" value="F:pentosyltransferase activity"/>
    <property type="evidence" value="ECO:0007669"/>
    <property type="project" value="TreeGrafter"/>
</dbReference>
<keyword evidence="2" id="KW-1003">Cell membrane</keyword>
<comment type="subcellular location">
    <subcellularLocation>
        <location evidence="1">Cell membrane</location>
        <topology evidence="1">Multi-pass membrane protein</topology>
    </subcellularLocation>
</comment>
<dbReference type="PANTHER" id="PTHR33908">
    <property type="entry name" value="MANNOSYLTRANSFERASE YKCB-RELATED"/>
    <property type="match status" value="1"/>
</dbReference>
<reference evidence="10 11" key="1">
    <citation type="submission" date="2015-07" db="EMBL/GenBank/DDBJ databases">
        <title>Genome sequence of Leptolinea tardivitalis DSM 16556.</title>
        <authorList>
            <person name="Hemp J."/>
            <person name="Ward L.M."/>
            <person name="Pace L.A."/>
            <person name="Fischer W.W."/>
        </authorList>
    </citation>
    <scope>NUCLEOTIDE SEQUENCE [LARGE SCALE GENOMIC DNA]</scope>
    <source>
        <strain evidence="10 11">YMTK-2</strain>
    </source>
</reference>
<dbReference type="AlphaFoldDB" id="A0A0P6WYI8"/>
<dbReference type="Pfam" id="PF13231">
    <property type="entry name" value="PMT_2"/>
    <property type="match status" value="1"/>
</dbReference>
<comment type="caution">
    <text evidence="10">The sequence shown here is derived from an EMBL/GenBank/DDBJ whole genome shotgun (WGS) entry which is preliminary data.</text>
</comment>
<feature type="transmembrane region" description="Helical" evidence="8">
    <location>
        <begin position="12"/>
        <end position="31"/>
    </location>
</feature>
<sequence>MNNPQPFYKRRFFQGALLALVILCGFGIRIFDLTDPPLDFHPTRQLRSAILARSFYYEWNPSADPVLRDKAVNMGNSLEVYEPPILEALVAGVYLMAGQEIWWVSRILNAIFWCIGGLTLFWIARRYAGFFASLAGLAFYLYLPFSILASRSFQPDPWMVMWLLLSIASLMRWMDTHRWIDAVTAGLLAGMAVLVKMITVFPLVLIWAGVILFRKDGRLWLRKPQLYAAVGLAAVPSVIFYIINLGQRSSSFFSFWTVALSHLVLESNFYADWLVMLHNQFALTNILLSLLGIALAKREFKVVLTGGWIGYFIYGLFFPYQMVTHEYYHLMVIPLIGLSLTPVADALFSRLEVQHWFWQTVAVGVLICASGYCLYVSRSVMVAQNYAGEPLAWKKIGEAIPADGKLIALTSEYGNRLMYYGWRGIAGYWPDSGDLRLFNLAGSAPTDFESYFKDKTSGMDYFLITMFSEFDAQPDLKNELTSKYPVLSEGDGYLLFDLRHPK</sequence>
<evidence type="ECO:0000259" key="9">
    <source>
        <dbReference type="Pfam" id="PF13231"/>
    </source>
</evidence>
<evidence type="ECO:0000313" key="10">
    <source>
        <dbReference type="EMBL" id="KPL71651.1"/>
    </source>
</evidence>
<evidence type="ECO:0000256" key="2">
    <source>
        <dbReference type="ARBA" id="ARBA00022475"/>
    </source>
</evidence>
<feature type="transmembrane region" description="Helical" evidence="8">
    <location>
        <begin position="101"/>
        <end position="123"/>
    </location>
</feature>
<evidence type="ECO:0000256" key="8">
    <source>
        <dbReference type="SAM" id="Phobius"/>
    </source>
</evidence>
<name>A0A0P6WYI8_9CHLR</name>
<protein>
    <recommendedName>
        <fullName evidence="9">Glycosyltransferase RgtA/B/C/D-like domain-containing protein</fullName>
    </recommendedName>
</protein>
<feature type="domain" description="Glycosyltransferase RgtA/B/C/D-like" evidence="9">
    <location>
        <begin position="82"/>
        <end position="235"/>
    </location>
</feature>
<feature type="transmembrane region" description="Helical" evidence="8">
    <location>
        <begin position="356"/>
        <end position="377"/>
    </location>
</feature>